<dbReference type="InterPro" id="IPR050121">
    <property type="entry name" value="Cytochrome_P450_monoxygenase"/>
</dbReference>
<dbReference type="PANTHER" id="PTHR24305:SF157">
    <property type="entry name" value="N-ACETYLTRYPTOPHAN 6-HYDROXYLASE IVOC-RELATED"/>
    <property type="match status" value="1"/>
</dbReference>
<evidence type="ECO:0000256" key="4">
    <source>
        <dbReference type="ARBA" id="ARBA00023002"/>
    </source>
</evidence>
<dbReference type="HOGENOM" id="CLU_001570_14_4_1"/>
<dbReference type="CDD" id="cd11062">
    <property type="entry name" value="CYP58-like"/>
    <property type="match status" value="1"/>
</dbReference>
<evidence type="ECO:0000256" key="1">
    <source>
        <dbReference type="ARBA" id="ARBA00001971"/>
    </source>
</evidence>
<keyword evidence="6 8" id="KW-0503">Monooxygenase</keyword>
<dbReference type="PRINTS" id="PR00385">
    <property type="entry name" value="P450"/>
</dbReference>
<evidence type="ECO:0000256" key="8">
    <source>
        <dbReference type="RuleBase" id="RU000461"/>
    </source>
</evidence>
<reference evidence="10 11" key="1">
    <citation type="submission" date="2014-04" db="EMBL/GenBank/DDBJ databases">
        <authorList>
            <consortium name="DOE Joint Genome Institute"/>
            <person name="Kuo A."/>
            <person name="Martino E."/>
            <person name="Perotto S."/>
            <person name="Kohler A."/>
            <person name="Nagy L.G."/>
            <person name="Floudas D."/>
            <person name="Copeland A."/>
            <person name="Barry K.W."/>
            <person name="Cichocki N."/>
            <person name="Veneault-Fourrey C."/>
            <person name="LaButti K."/>
            <person name="Lindquist E.A."/>
            <person name="Lipzen A."/>
            <person name="Lundell T."/>
            <person name="Morin E."/>
            <person name="Murat C."/>
            <person name="Sun H."/>
            <person name="Tunlid A."/>
            <person name="Henrissat B."/>
            <person name="Grigoriev I.V."/>
            <person name="Hibbett D.S."/>
            <person name="Martin F."/>
            <person name="Nordberg H.P."/>
            <person name="Cantor M.N."/>
            <person name="Hua S.X."/>
        </authorList>
    </citation>
    <scope>NUCLEOTIDE SEQUENCE [LARGE SCALE GENOMIC DNA]</scope>
    <source>
        <strain evidence="10 11">Zn</strain>
    </source>
</reference>
<proteinExistence type="inferred from homology"/>
<evidence type="ECO:0000313" key="10">
    <source>
        <dbReference type="EMBL" id="KIN02270.1"/>
    </source>
</evidence>
<dbReference type="AlphaFoldDB" id="A0A0C3HGN2"/>
<dbReference type="EMBL" id="KN832875">
    <property type="protein sequence ID" value="KIN02270.1"/>
    <property type="molecule type" value="Genomic_DNA"/>
</dbReference>
<name>A0A0C3HGN2_OIDMZ</name>
<evidence type="ECO:0000256" key="2">
    <source>
        <dbReference type="ARBA" id="ARBA00010617"/>
    </source>
</evidence>
<organism evidence="10 11">
    <name type="scientific">Oidiodendron maius (strain Zn)</name>
    <dbReference type="NCBI Taxonomy" id="913774"/>
    <lineage>
        <taxon>Eukaryota</taxon>
        <taxon>Fungi</taxon>
        <taxon>Dikarya</taxon>
        <taxon>Ascomycota</taxon>
        <taxon>Pezizomycotina</taxon>
        <taxon>Leotiomycetes</taxon>
        <taxon>Leotiomycetes incertae sedis</taxon>
        <taxon>Myxotrichaceae</taxon>
        <taxon>Oidiodendron</taxon>
    </lineage>
</organism>
<dbReference type="GO" id="GO:0016705">
    <property type="term" value="F:oxidoreductase activity, acting on paired donors, with incorporation or reduction of molecular oxygen"/>
    <property type="evidence" value="ECO:0007669"/>
    <property type="project" value="InterPro"/>
</dbReference>
<dbReference type="Pfam" id="PF00067">
    <property type="entry name" value="p450"/>
    <property type="match status" value="1"/>
</dbReference>
<keyword evidence="9" id="KW-0812">Transmembrane</keyword>
<keyword evidence="11" id="KW-1185">Reference proteome</keyword>
<dbReference type="InterPro" id="IPR017972">
    <property type="entry name" value="Cyt_P450_CS"/>
</dbReference>
<dbReference type="OrthoDB" id="3945418at2759"/>
<dbReference type="InterPro" id="IPR036396">
    <property type="entry name" value="Cyt_P450_sf"/>
</dbReference>
<dbReference type="Gene3D" id="1.10.630.10">
    <property type="entry name" value="Cytochrome P450"/>
    <property type="match status" value="1"/>
</dbReference>
<dbReference type="Proteomes" id="UP000054321">
    <property type="component" value="Unassembled WGS sequence"/>
</dbReference>
<evidence type="ECO:0000256" key="7">
    <source>
        <dbReference type="PIRSR" id="PIRSR602401-1"/>
    </source>
</evidence>
<evidence type="ECO:0000256" key="3">
    <source>
        <dbReference type="ARBA" id="ARBA00022723"/>
    </source>
</evidence>
<dbReference type="PRINTS" id="PR00463">
    <property type="entry name" value="EP450I"/>
</dbReference>
<dbReference type="InterPro" id="IPR001128">
    <property type="entry name" value="Cyt_P450"/>
</dbReference>
<dbReference type="GO" id="GO:0020037">
    <property type="term" value="F:heme binding"/>
    <property type="evidence" value="ECO:0007669"/>
    <property type="project" value="InterPro"/>
</dbReference>
<keyword evidence="9" id="KW-0472">Membrane</keyword>
<keyword evidence="4 8" id="KW-0560">Oxidoreductase</keyword>
<dbReference type="InterPro" id="IPR002401">
    <property type="entry name" value="Cyt_P450_E_grp-I"/>
</dbReference>
<keyword evidence="7 8" id="KW-0349">Heme</keyword>
<dbReference type="GO" id="GO:0005506">
    <property type="term" value="F:iron ion binding"/>
    <property type="evidence" value="ECO:0007669"/>
    <property type="project" value="InterPro"/>
</dbReference>
<feature type="binding site" description="axial binding residue" evidence="7">
    <location>
        <position position="450"/>
    </location>
    <ligand>
        <name>heme</name>
        <dbReference type="ChEBI" id="CHEBI:30413"/>
    </ligand>
    <ligandPart>
        <name>Fe</name>
        <dbReference type="ChEBI" id="CHEBI:18248"/>
    </ligandPart>
</feature>
<keyword evidence="5 7" id="KW-0408">Iron</keyword>
<dbReference type="STRING" id="913774.A0A0C3HGN2"/>
<reference evidence="11" key="2">
    <citation type="submission" date="2015-01" db="EMBL/GenBank/DDBJ databases">
        <title>Evolutionary Origins and Diversification of the Mycorrhizal Mutualists.</title>
        <authorList>
            <consortium name="DOE Joint Genome Institute"/>
            <consortium name="Mycorrhizal Genomics Consortium"/>
            <person name="Kohler A."/>
            <person name="Kuo A."/>
            <person name="Nagy L.G."/>
            <person name="Floudas D."/>
            <person name="Copeland A."/>
            <person name="Barry K.W."/>
            <person name="Cichocki N."/>
            <person name="Veneault-Fourrey C."/>
            <person name="LaButti K."/>
            <person name="Lindquist E.A."/>
            <person name="Lipzen A."/>
            <person name="Lundell T."/>
            <person name="Morin E."/>
            <person name="Murat C."/>
            <person name="Riley R."/>
            <person name="Ohm R."/>
            <person name="Sun H."/>
            <person name="Tunlid A."/>
            <person name="Henrissat B."/>
            <person name="Grigoriev I.V."/>
            <person name="Hibbett D.S."/>
            <person name="Martin F."/>
        </authorList>
    </citation>
    <scope>NUCLEOTIDE SEQUENCE [LARGE SCALE GENOMIC DNA]</scope>
    <source>
        <strain evidence="11">Zn</strain>
    </source>
</reference>
<evidence type="ECO:0000313" key="11">
    <source>
        <dbReference type="Proteomes" id="UP000054321"/>
    </source>
</evidence>
<dbReference type="InParanoid" id="A0A0C3HGN2"/>
<feature type="transmembrane region" description="Helical" evidence="9">
    <location>
        <begin position="12"/>
        <end position="34"/>
    </location>
</feature>
<gene>
    <name evidence="10" type="ORF">OIDMADRAFT_179539</name>
</gene>
<evidence type="ECO:0000256" key="5">
    <source>
        <dbReference type="ARBA" id="ARBA00023004"/>
    </source>
</evidence>
<evidence type="ECO:0008006" key="12">
    <source>
        <dbReference type="Google" id="ProtNLM"/>
    </source>
</evidence>
<dbReference type="SUPFAM" id="SSF48264">
    <property type="entry name" value="Cytochrome P450"/>
    <property type="match status" value="1"/>
</dbReference>
<dbReference type="GO" id="GO:0004497">
    <property type="term" value="F:monooxygenase activity"/>
    <property type="evidence" value="ECO:0007669"/>
    <property type="project" value="UniProtKB-KW"/>
</dbReference>
<accession>A0A0C3HGN2</accession>
<evidence type="ECO:0000256" key="6">
    <source>
        <dbReference type="ARBA" id="ARBA00023033"/>
    </source>
</evidence>
<protein>
    <recommendedName>
        <fullName evidence="12">Cytochrome P450</fullName>
    </recommendedName>
</protein>
<evidence type="ECO:0000256" key="9">
    <source>
        <dbReference type="SAM" id="Phobius"/>
    </source>
</evidence>
<sequence>MPYIDGLSLGSTVAAAAVTASVWLVVLAAYRLFLGPLARFPGPKLAALTGWYETYYDCWRRGSYWVEVEQMHQKYGPIVRISPWELHVDDPDWNEAYKVSSRLNKYYWYYRFVGSSDAAFGTADHDVHRIRRKAQQTYFTLDSVARFDNELDRITSKLVSRLQEFKGTDQPANLSNAFRCLATDVVTEFAFDKSYNLLDSPDFAAAFQRTLRDFPEIGLWHRHFGLILNILDLMPRWLTKIINPAGIDVVDFMTDIGARTDRLVNDYKKNTDPDERSNIIHQMLDSTTLPAADKLNWRLALEMRTLVGAGTETTGATLTAITYHILTRPEKVNRLVAEITEAQMKRQTPLKYQELQQLPYLNAVVLEGLRIATPVAGRLPRINTREAMVYKSFSIPKSTPVSTTQRLTHFNPSIYASPDIFLPERWLVSPAERKNLEKYLQPFGRGSRSCLGIHLAYSEIYVTVAKLFGNFKLQLFDTDFDDIKQVHDFFSPFPESDKGLRVTVL</sequence>
<keyword evidence="3 7" id="KW-0479">Metal-binding</keyword>
<comment type="cofactor">
    <cofactor evidence="1 7">
        <name>heme</name>
        <dbReference type="ChEBI" id="CHEBI:30413"/>
    </cofactor>
</comment>
<dbReference type="PANTHER" id="PTHR24305">
    <property type="entry name" value="CYTOCHROME P450"/>
    <property type="match status" value="1"/>
</dbReference>
<comment type="similarity">
    <text evidence="2 8">Belongs to the cytochrome P450 family.</text>
</comment>
<keyword evidence="9" id="KW-1133">Transmembrane helix</keyword>
<dbReference type="PROSITE" id="PS00086">
    <property type="entry name" value="CYTOCHROME_P450"/>
    <property type="match status" value="1"/>
</dbReference>